<dbReference type="RefSeq" id="WP_013132167.1">
    <property type="nucleotide sequence ID" value="NC_014165.1"/>
</dbReference>
<dbReference type="Proteomes" id="UP000006640">
    <property type="component" value="Chromosome"/>
</dbReference>
<gene>
    <name evidence="3" type="ordered locus">Tbis_1922</name>
</gene>
<dbReference type="SMART" id="SM00382">
    <property type="entry name" value="AAA"/>
    <property type="match status" value="1"/>
</dbReference>
<dbReference type="STRING" id="469371.Tbis_1922"/>
<name>D6Y1M8_THEBD</name>
<accession>D6Y1M8</accession>
<dbReference type="HOGENOM" id="CLU_044189_0_0_11"/>
<dbReference type="AlphaFoldDB" id="D6Y1M8"/>
<dbReference type="InterPro" id="IPR045969">
    <property type="entry name" value="DUF5925"/>
</dbReference>
<keyword evidence="4" id="KW-1185">Reference proteome</keyword>
<evidence type="ECO:0000259" key="2">
    <source>
        <dbReference type="SMART" id="SM00382"/>
    </source>
</evidence>
<dbReference type="GO" id="GO:0016887">
    <property type="term" value="F:ATP hydrolysis activity"/>
    <property type="evidence" value="ECO:0007669"/>
    <property type="project" value="InterPro"/>
</dbReference>
<dbReference type="Gene3D" id="3.40.50.300">
    <property type="entry name" value="P-loop containing nucleotide triphosphate hydrolases"/>
    <property type="match status" value="1"/>
</dbReference>
<dbReference type="InterPro" id="IPR027417">
    <property type="entry name" value="P-loop_NTPase"/>
</dbReference>
<evidence type="ECO:0000313" key="3">
    <source>
        <dbReference type="EMBL" id="ADG88634.1"/>
    </source>
</evidence>
<dbReference type="eggNOG" id="COG0464">
    <property type="taxonomic scope" value="Bacteria"/>
</dbReference>
<dbReference type="PANTHER" id="PTHR23070">
    <property type="entry name" value="BCS1 AAA-TYPE ATPASE"/>
    <property type="match status" value="1"/>
</dbReference>
<dbReference type="InterPro" id="IPR003959">
    <property type="entry name" value="ATPase_AAA_core"/>
</dbReference>
<comment type="similarity">
    <text evidence="1">Belongs to the AAA ATPase family. BCS1 subfamily.</text>
</comment>
<dbReference type="GO" id="GO:0005524">
    <property type="term" value="F:ATP binding"/>
    <property type="evidence" value="ECO:0007669"/>
    <property type="project" value="InterPro"/>
</dbReference>
<dbReference type="OrthoDB" id="9806903at2"/>
<reference evidence="3 4" key="1">
    <citation type="submission" date="2010-01" db="EMBL/GenBank/DDBJ databases">
        <title>The complete genome of Thermobispora bispora DSM 43833.</title>
        <authorList>
            <consortium name="US DOE Joint Genome Institute (JGI-PGF)"/>
            <person name="Lucas S."/>
            <person name="Copeland A."/>
            <person name="Lapidus A."/>
            <person name="Glavina del Rio T."/>
            <person name="Dalin E."/>
            <person name="Tice H."/>
            <person name="Bruce D."/>
            <person name="Goodwin L."/>
            <person name="Pitluck S."/>
            <person name="Kyrpides N."/>
            <person name="Mavromatis K."/>
            <person name="Ivanova N."/>
            <person name="Mikhailova N."/>
            <person name="Chertkov O."/>
            <person name="Brettin T."/>
            <person name="Detter J.C."/>
            <person name="Han C."/>
            <person name="Larimer F."/>
            <person name="Land M."/>
            <person name="Hauser L."/>
            <person name="Markowitz V."/>
            <person name="Cheng J.-F."/>
            <person name="Hugenholtz P."/>
            <person name="Woyke T."/>
            <person name="Wu D."/>
            <person name="Jando M."/>
            <person name="Schneider S."/>
            <person name="Klenk H.-P."/>
            <person name="Eisen J.A."/>
        </authorList>
    </citation>
    <scope>NUCLEOTIDE SEQUENCE [LARGE SCALE GENOMIC DNA]</scope>
    <source>
        <strain evidence="4">ATCC 19993 / DSM 43833 / CBS 139.67 / JCM 10125 / KCTC 9307 / NBRC 14880 / R51</strain>
    </source>
</reference>
<feature type="domain" description="AAA+ ATPase" evidence="2">
    <location>
        <begin position="189"/>
        <end position="330"/>
    </location>
</feature>
<organism evidence="3 4">
    <name type="scientific">Thermobispora bispora (strain ATCC 19993 / DSM 43833 / CBS 139.67 / JCM 10125 / KCTC 9307 / NBRC 14880 / R51)</name>
    <dbReference type="NCBI Taxonomy" id="469371"/>
    <lineage>
        <taxon>Bacteria</taxon>
        <taxon>Bacillati</taxon>
        <taxon>Actinomycetota</taxon>
        <taxon>Actinomycetes</taxon>
        <taxon>Streptosporangiales</taxon>
        <taxon>Streptosporangiaceae</taxon>
        <taxon>Thermobispora</taxon>
    </lineage>
</organism>
<proteinExistence type="inferred from homology"/>
<evidence type="ECO:0000313" key="4">
    <source>
        <dbReference type="Proteomes" id="UP000006640"/>
    </source>
</evidence>
<evidence type="ECO:0000256" key="1">
    <source>
        <dbReference type="ARBA" id="ARBA00007448"/>
    </source>
</evidence>
<dbReference type="InterPro" id="IPR003593">
    <property type="entry name" value="AAA+_ATPase"/>
</dbReference>
<dbReference type="Pfam" id="PF00004">
    <property type="entry name" value="AAA"/>
    <property type="match status" value="1"/>
</dbReference>
<dbReference type="InterPro" id="IPR050747">
    <property type="entry name" value="Mitochondrial_chaperone_BCS1"/>
</dbReference>
<dbReference type="Pfam" id="PF19347">
    <property type="entry name" value="DUF5925"/>
    <property type="match status" value="1"/>
</dbReference>
<dbReference type="SUPFAM" id="SSF52540">
    <property type="entry name" value="P-loop containing nucleoside triphosphate hydrolases"/>
    <property type="match status" value="1"/>
</dbReference>
<dbReference type="EMBL" id="CP001874">
    <property type="protein sequence ID" value="ADG88634.1"/>
    <property type="molecule type" value="Genomic_DNA"/>
</dbReference>
<protein>
    <submittedName>
        <fullName evidence="3">AAA ATPase central domain protein</fullName>
    </submittedName>
</protein>
<sequence>MSVLKEVVFSSRPEEESSAVPLRLWLDDTDTPADVIDALALSPFATGAQPWSRTTRLERVRADAAMTVPGGRLLRVAQHTDGHEARLIAGEGWTLRVVRHANRSATVTATAVTEELAASVLAQAIRDAEEKAPAGDHVTMGFWWSSVHGPRRSVKPITTSPWAEIRRNYSSSVVPRLDGLMKTTPKDITGRLLLLHGPPGTGKTTLLRTIAREWSSWCQADCVLDPERLFGDPGYLMDVAIGYDDPDEEDQQRWRLLILEDCDELIRAEAKQSTGQGLSRLLNLTDGLLGQGRDVLVAITTNEDLARLHPAVVRPGRCLARLEIGPLGPEEAARWLGRRDGIGPSGATLAELYALRDGHAAPEPDEPASTGLYL</sequence>
<dbReference type="KEGG" id="tbi:Tbis_1922"/>